<evidence type="ECO:0000259" key="5">
    <source>
        <dbReference type="PROSITE" id="PS50112"/>
    </source>
</evidence>
<comment type="caution">
    <text evidence="7">The sequence shown here is derived from an EMBL/GenBank/DDBJ whole genome shotgun (WGS) entry which is preliminary data.</text>
</comment>
<dbReference type="PROSITE" id="PS50113">
    <property type="entry name" value="PAC"/>
    <property type="match status" value="1"/>
</dbReference>
<dbReference type="Gene3D" id="1.10.287.950">
    <property type="entry name" value="Methyl-accepting chemotaxis protein"/>
    <property type="match status" value="1"/>
</dbReference>
<dbReference type="NCBIfam" id="TIGR00229">
    <property type="entry name" value="sensory_box"/>
    <property type="match status" value="2"/>
</dbReference>
<keyword evidence="1 3" id="KW-0807">Transducer</keyword>
<dbReference type="PANTHER" id="PTHR32089:SF112">
    <property type="entry name" value="LYSOZYME-LIKE PROTEIN-RELATED"/>
    <property type="match status" value="1"/>
</dbReference>
<dbReference type="InterPro" id="IPR000014">
    <property type="entry name" value="PAS"/>
</dbReference>
<dbReference type="InterPro" id="IPR035965">
    <property type="entry name" value="PAS-like_dom_sf"/>
</dbReference>
<evidence type="ECO:0000259" key="4">
    <source>
        <dbReference type="PROSITE" id="PS50111"/>
    </source>
</evidence>
<dbReference type="InterPro" id="IPR004090">
    <property type="entry name" value="Chemotax_Me-accpt_rcpt"/>
</dbReference>
<organism evidence="7 8">
    <name type="scientific">Alcaligenes parafaecalis</name>
    <dbReference type="NCBI Taxonomy" id="171260"/>
    <lineage>
        <taxon>Bacteria</taxon>
        <taxon>Pseudomonadati</taxon>
        <taxon>Pseudomonadota</taxon>
        <taxon>Betaproteobacteria</taxon>
        <taxon>Burkholderiales</taxon>
        <taxon>Alcaligenaceae</taxon>
        <taxon>Alcaligenes</taxon>
    </lineage>
</organism>
<feature type="domain" description="PAS" evidence="5">
    <location>
        <begin position="141"/>
        <end position="194"/>
    </location>
</feature>
<protein>
    <submittedName>
        <fullName evidence="7">PAS domain-containing methyl-accepting chemotaxis protein</fullName>
    </submittedName>
</protein>
<proteinExistence type="inferred from homology"/>
<dbReference type="PANTHER" id="PTHR32089">
    <property type="entry name" value="METHYL-ACCEPTING CHEMOTAXIS PROTEIN MCPB"/>
    <property type="match status" value="1"/>
</dbReference>
<evidence type="ECO:0000313" key="7">
    <source>
        <dbReference type="EMBL" id="MCX5462922.1"/>
    </source>
</evidence>
<gene>
    <name evidence="7" type="ORF">OSH09_01910</name>
</gene>
<evidence type="ECO:0000256" key="3">
    <source>
        <dbReference type="PROSITE-ProRule" id="PRU00284"/>
    </source>
</evidence>
<name>A0ABT3VHE1_9BURK</name>
<evidence type="ECO:0000256" key="1">
    <source>
        <dbReference type="ARBA" id="ARBA00023224"/>
    </source>
</evidence>
<keyword evidence="8" id="KW-1185">Reference proteome</keyword>
<dbReference type="InterPro" id="IPR000700">
    <property type="entry name" value="PAS-assoc_C"/>
</dbReference>
<dbReference type="Pfam" id="PF00015">
    <property type="entry name" value="MCPsignal"/>
    <property type="match status" value="1"/>
</dbReference>
<dbReference type="Pfam" id="PF08447">
    <property type="entry name" value="PAS_3"/>
    <property type="match status" value="1"/>
</dbReference>
<dbReference type="InterPro" id="IPR013655">
    <property type="entry name" value="PAS_fold_3"/>
</dbReference>
<dbReference type="PROSITE" id="PS50112">
    <property type="entry name" value="PAS"/>
    <property type="match status" value="1"/>
</dbReference>
<dbReference type="RefSeq" id="WP_266119965.1">
    <property type="nucleotide sequence ID" value="NZ_JAPKNA010000001.1"/>
</dbReference>
<evidence type="ECO:0000256" key="2">
    <source>
        <dbReference type="ARBA" id="ARBA00029447"/>
    </source>
</evidence>
<comment type="similarity">
    <text evidence="2">Belongs to the methyl-accepting chemotaxis (MCP) protein family.</text>
</comment>
<accession>A0ABT3VHE1</accession>
<dbReference type="Proteomes" id="UP001209916">
    <property type="component" value="Unassembled WGS sequence"/>
</dbReference>
<reference evidence="7 8" key="1">
    <citation type="submission" date="2022-11" db="EMBL/GenBank/DDBJ databases">
        <title>Biodiversity and phylogenetic relationships of bacteria.</title>
        <authorList>
            <person name="Machado R.A.R."/>
            <person name="Bhat A."/>
            <person name="Loulou A."/>
            <person name="Kallel S."/>
        </authorList>
    </citation>
    <scope>NUCLEOTIDE SEQUENCE [LARGE SCALE GENOMIC DNA]</scope>
    <source>
        <strain evidence="7 8">DSM 13975</strain>
    </source>
</reference>
<dbReference type="InterPro" id="IPR004089">
    <property type="entry name" value="MCPsignal_dom"/>
</dbReference>
<dbReference type="CDD" id="cd00130">
    <property type="entry name" value="PAS"/>
    <property type="match status" value="2"/>
</dbReference>
<dbReference type="SMART" id="SM00091">
    <property type="entry name" value="PAS"/>
    <property type="match status" value="2"/>
</dbReference>
<dbReference type="PROSITE" id="PS50111">
    <property type="entry name" value="CHEMOTAXIS_TRANSDUC_2"/>
    <property type="match status" value="1"/>
</dbReference>
<dbReference type="InterPro" id="IPR001610">
    <property type="entry name" value="PAC"/>
</dbReference>
<feature type="domain" description="Methyl-accepting transducer" evidence="4">
    <location>
        <begin position="265"/>
        <end position="438"/>
    </location>
</feature>
<dbReference type="SMART" id="SM00283">
    <property type="entry name" value="MA"/>
    <property type="match status" value="1"/>
</dbReference>
<evidence type="ECO:0000259" key="6">
    <source>
        <dbReference type="PROSITE" id="PS50113"/>
    </source>
</evidence>
<dbReference type="EMBL" id="JAPKNA010000001">
    <property type="protein sequence ID" value="MCX5462922.1"/>
    <property type="molecule type" value="Genomic_DNA"/>
</dbReference>
<dbReference type="PRINTS" id="PR00260">
    <property type="entry name" value="CHEMTRNSDUCR"/>
</dbReference>
<dbReference type="SMART" id="SM00086">
    <property type="entry name" value="PAC"/>
    <property type="match status" value="1"/>
</dbReference>
<dbReference type="InterPro" id="IPR013656">
    <property type="entry name" value="PAS_4"/>
</dbReference>
<dbReference type="SUPFAM" id="SSF58104">
    <property type="entry name" value="Methyl-accepting chemotaxis protein (MCP) signaling domain"/>
    <property type="match status" value="1"/>
</dbReference>
<sequence length="438" mass="47933">MNLSITRFLWPRRGRGTGRSAGPQSGPFAQSVWGTMLAAEFSAQGQIQACSPLLSQLLGRSADEVVGQDYAQVFLGEEESSRLWGQWASQQGGNARLCVRAHDGRDHWLQATFSPLVKRAGQDRILMLATDVSSQAAVESKRASVLTAIERSTAVIEFDLSGKVLNANSNFLTVMGYELDDVIGEHHSQFCFPEQTRSPEYQQLWRTLNLGHFVSDQFRRRTRDGRQVWLRASYNPLYDAQGHLYGVVKFATDVTAQVERNHAESRAAQLAMDIAQDTDAGAHEGETTMQHTVGAVRGIEQHLEQAGQEIDALNEQSAKIGAMVHSIQDIAFQTNILALNAAIEAARAGSQGKGFAVVASEVRSLAGRTHQFTVDIAALMQQNQELAQRAATQMQGSLGYVSNSLELSETAGGLMTRIREDARRVVKAISQFRDSASA</sequence>
<dbReference type="Pfam" id="PF08448">
    <property type="entry name" value="PAS_4"/>
    <property type="match status" value="1"/>
</dbReference>
<dbReference type="SUPFAM" id="SSF55785">
    <property type="entry name" value="PYP-like sensor domain (PAS domain)"/>
    <property type="match status" value="2"/>
</dbReference>
<dbReference type="Gene3D" id="3.30.450.20">
    <property type="entry name" value="PAS domain"/>
    <property type="match status" value="2"/>
</dbReference>
<evidence type="ECO:0000313" key="8">
    <source>
        <dbReference type="Proteomes" id="UP001209916"/>
    </source>
</evidence>
<feature type="domain" description="PAC" evidence="6">
    <location>
        <begin position="214"/>
        <end position="266"/>
    </location>
</feature>